<keyword evidence="1 2" id="KW-0175">Coiled coil</keyword>
<dbReference type="PANTHER" id="PTHR10881:SF46">
    <property type="entry name" value="GOLGIN SUBFAMILY A MEMBER 2"/>
    <property type="match status" value="1"/>
</dbReference>
<evidence type="ECO:0000259" key="4">
    <source>
        <dbReference type="Pfam" id="PF15070"/>
    </source>
</evidence>
<feature type="compositionally biased region" description="Basic and acidic residues" evidence="3">
    <location>
        <begin position="633"/>
        <end position="642"/>
    </location>
</feature>
<evidence type="ECO:0000313" key="5">
    <source>
        <dbReference type="EMBL" id="KAJ8039020.1"/>
    </source>
</evidence>
<feature type="compositionally biased region" description="Basic residues" evidence="3">
    <location>
        <begin position="12"/>
        <end position="22"/>
    </location>
</feature>
<gene>
    <name evidence="5" type="ORF">HOLleu_16603</name>
</gene>
<dbReference type="InterPro" id="IPR043976">
    <property type="entry name" value="GOLGA_cons_dom"/>
</dbReference>
<feature type="coiled-coil region" evidence="2">
    <location>
        <begin position="657"/>
        <end position="684"/>
    </location>
</feature>
<feature type="domain" description="Golgin subfamily A conserved" evidence="4">
    <location>
        <begin position="348"/>
        <end position="816"/>
    </location>
</feature>
<feature type="region of interest" description="Disordered" evidence="3">
    <location>
        <begin position="633"/>
        <end position="653"/>
    </location>
</feature>
<feature type="region of interest" description="Disordered" evidence="3">
    <location>
        <begin position="1"/>
        <end position="87"/>
    </location>
</feature>
<dbReference type="Pfam" id="PF15070">
    <property type="entry name" value="GOLGA2L5"/>
    <property type="match status" value="1"/>
</dbReference>
<accession>A0A9Q1C6D5</accession>
<organism evidence="5 6">
    <name type="scientific">Holothuria leucospilota</name>
    <name type="common">Black long sea cucumber</name>
    <name type="synonym">Mertensiothuria leucospilota</name>
    <dbReference type="NCBI Taxonomy" id="206669"/>
    <lineage>
        <taxon>Eukaryota</taxon>
        <taxon>Metazoa</taxon>
        <taxon>Echinodermata</taxon>
        <taxon>Eleutherozoa</taxon>
        <taxon>Echinozoa</taxon>
        <taxon>Holothuroidea</taxon>
        <taxon>Aspidochirotacea</taxon>
        <taxon>Aspidochirotida</taxon>
        <taxon>Holothuriidae</taxon>
        <taxon>Holothuria</taxon>
    </lineage>
</organism>
<evidence type="ECO:0000313" key="6">
    <source>
        <dbReference type="Proteomes" id="UP001152320"/>
    </source>
</evidence>
<dbReference type="GO" id="GO:0007030">
    <property type="term" value="P:Golgi organization"/>
    <property type="evidence" value="ECO:0007669"/>
    <property type="project" value="TreeGrafter"/>
</dbReference>
<dbReference type="PANTHER" id="PTHR10881">
    <property type="entry name" value="GOLGIN SUBFAMILY A MEMBER-RELATED"/>
    <property type="match status" value="1"/>
</dbReference>
<reference evidence="5" key="1">
    <citation type="submission" date="2021-10" db="EMBL/GenBank/DDBJ databases">
        <title>Tropical sea cucumber genome reveals ecological adaptation and Cuvierian tubules defense mechanism.</title>
        <authorList>
            <person name="Chen T."/>
        </authorList>
    </citation>
    <scope>NUCLEOTIDE SEQUENCE</scope>
    <source>
        <strain evidence="5">Nanhai2018</strain>
        <tissue evidence="5">Muscle</tissue>
    </source>
</reference>
<dbReference type="InterPro" id="IPR024858">
    <property type="entry name" value="GOLGA"/>
</dbReference>
<feature type="compositionally biased region" description="Polar residues" evidence="3">
    <location>
        <begin position="69"/>
        <end position="87"/>
    </location>
</feature>
<dbReference type="GO" id="GO:0005801">
    <property type="term" value="C:cis-Golgi network"/>
    <property type="evidence" value="ECO:0007669"/>
    <property type="project" value="TreeGrafter"/>
</dbReference>
<keyword evidence="6" id="KW-1185">Reference proteome</keyword>
<sequence length="942" mass="107625">MADVSRQEKLAAARKKLQKFQQKKTPSSAPAGSKGGKRSKGSKVNKSASENGDHSAGIANCHSDIYDTPSGTKSQDTSSKPLSSAESLRQLSRQLNGLMNETPPLVNGTDISDYTSSSLKELEVRNQELAAEVDQQTQTNQKLLIQIDQLKNQCKRLQEQLEQERKEFEQRTFKEQSALKEQLQVHIQTIGILVSEKSELQGLASQARSQLKQKSEEAADLSSRLKASRQRVAELERNLLTVNSSTSKLQKTQEDVNKEKQSLENEVAKLRKSREEINQQNSELKSQLTTKISENRQLVLNLKELEERLNMSDLRVQQLATQSGQDTEGALQRLQEEKVEVENKLTQYAQAVQQLTGEREYLTQQYQANIAQLQNHCQQLTDQINNLLVEKNEIAAHEKEVTAQLEALRNAKAGEEINANAPDEETLKRLQEQLQRAEEEKANLHKQYSDQVNDNMQLSKLYQEKELKVEELESIVSRFKEDATDRKALLESIQNDKATISRAVAQNKDLKSQLEELQDAFVKMSENNMNLTTTLQSEQHRADELKQQLEQRIQELDDGKQQMESKDEAVAQLQSQLQETHKELLQHAQMADRAHHYAANQPLVESLQKELGEAQENLRALSEENHLLKSHLTKLEDGREEGPSLNETGEESSPDIVAELSAAIRQLEEERDHLRMSYIEEEAQRRMLQNQLDESMRHYGGNPMEEKSVTQEAFETLQLAMEKLQARFTQVMREKVDLIERCQELEHVNLQLTGETETIGEYITLYHNQRDVLKRRQEERERFVTMLAREKESMQDKLNQLQNLVMQLLQEKKELHPYQFSHGSPVFPPSLHPEAFKVQSQEHSNRQNHSENGSQEDIGEDWPTSSSDSEGEDSEGNSMSDQYRTANSIQVPSEHIPEREHTAHQIIQLLQQMGGSNNIDRGTILDRDFLPCKCCTGSMIDV</sequence>
<protein>
    <submittedName>
        <fullName evidence="5">Golgin subfamily A member 2</fullName>
    </submittedName>
</protein>
<evidence type="ECO:0000256" key="3">
    <source>
        <dbReference type="SAM" id="MobiDB-lite"/>
    </source>
</evidence>
<dbReference type="Proteomes" id="UP001152320">
    <property type="component" value="Chromosome 7"/>
</dbReference>
<feature type="compositionally biased region" description="Basic and acidic residues" evidence="3">
    <location>
        <begin position="1"/>
        <end position="11"/>
    </location>
</feature>
<evidence type="ECO:0000256" key="1">
    <source>
        <dbReference type="ARBA" id="ARBA00023054"/>
    </source>
</evidence>
<feature type="coiled-coil region" evidence="2">
    <location>
        <begin position="119"/>
        <end position="390"/>
    </location>
</feature>
<dbReference type="AlphaFoldDB" id="A0A9Q1C6D5"/>
<dbReference type="OrthoDB" id="5978643at2759"/>
<dbReference type="GO" id="GO:0032580">
    <property type="term" value="C:Golgi cisterna membrane"/>
    <property type="evidence" value="ECO:0007669"/>
    <property type="project" value="TreeGrafter"/>
</dbReference>
<feature type="coiled-coil region" evidence="2">
    <location>
        <begin position="420"/>
        <end position="631"/>
    </location>
</feature>
<comment type="caution">
    <text evidence="5">The sequence shown here is derived from an EMBL/GenBank/DDBJ whole genome shotgun (WGS) entry which is preliminary data.</text>
</comment>
<dbReference type="EMBL" id="JAIZAY010000007">
    <property type="protein sequence ID" value="KAJ8039020.1"/>
    <property type="molecule type" value="Genomic_DNA"/>
</dbReference>
<dbReference type="GO" id="GO:0000137">
    <property type="term" value="C:Golgi cis cisterna"/>
    <property type="evidence" value="ECO:0007669"/>
    <property type="project" value="TreeGrafter"/>
</dbReference>
<proteinExistence type="predicted"/>
<feature type="coiled-coil region" evidence="2">
    <location>
        <begin position="714"/>
        <end position="741"/>
    </location>
</feature>
<feature type="coiled-coil region" evidence="2">
    <location>
        <begin position="784"/>
        <end position="814"/>
    </location>
</feature>
<name>A0A9Q1C6D5_HOLLE</name>
<evidence type="ECO:0000256" key="2">
    <source>
        <dbReference type="SAM" id="Coils"/>
    </source>
</evidence>
<feature type="region of interest" description="Disordered" evidence="3">
    <location>
        <begin position="838"/>
        <end position="882"/>
    </location>
</feature>